<name>A0A7S1WFT5_ALECA</name>
<evidence type="ECO:0000313" key="4">
    <source>
        <dbReference type="EMBL" id="CAD9165864.1"/>
    </source>
</evidence>
<protein>
    <recommendedName>
        <fullName evidence="5">EF-hand domain-containing protein</fullName>
    </recommendedName>
</protein>
<reference evidence="4" key="1">
    <citation type="submission" date="2021-01" db="EMBL/GenBank/DDBJ databases">
        <authorList>
            <person name="Corre E."/>
            <person name="Pelletier E."/>
            <person name="Niang G."/>
            <person name="Scheremetjew M."/>
            <person name="Finn R."/>
            <person name="Kale V."/>
            <person name="Holt S."/>
            <person name="Cochrane G."/>
            <person name="Meng A."/>
            <person name="Brown T."/>
            <person name="Cohen L."/>
        </authorList>
    </citation>
    <scope>NUCLEOTIDE SEQUENCE</scope>
    <source>
        <strain evidence="4">OF101</strain>
    </source>
</reference>
<accession>A0A7S1WFT5</accession>
<feature type="compositionally biased region" description="Polar residues" evidence="1">
    <location>
        <begin position="72"/>
        <end position="87"/>
    </location>
</feature>
<feature type="chain" id="PRO_5031077157" description="EF-hand domain-containing protein" evidence="3">
    <location>
        <begin position="26"/>
        <end position="379"/>
    </location>
</feature>
<evidence type="ECO:0000256" key="1">
    <source>
        <dbReference type="SAM" id="MobiDB-lite"/>
    </source>
</evidence>
<keyword evidence="2" id="KW-0472">Membrane</keyword>
<evidence type="ECO:0000256" key="3">
    <source>
        <dbReference type="SAM" id="SignalP"/>
    </source>
</evidence>
<proteinExistence type="predicted"/>
<feature type="transmembrane region" description="Helical" evidence="2">
    <location>
        <begin position="343"/>
        <end position="363"/>
    </location>
</feature>
<dbReference type="AlphaFoldDB" id="A0A7S1WFT5"/>
<evidence type="ECO:0000256" key="2">
    <source>
        <dbReference type="SAM" id="Phobius"/>
    </source>
</evidence>
<dbReference type="EMBL" id="HBGE01071156">
    <property type="protein sequence ID" value="CAD9165864.1"/>
    <property type="molecule type" value="Transcribed_RNA"/>
</dbReference>
<sequence length="379" mass="39680">MVCNQLRPLFTAICALSAAVATVHGTVCASGTEACGVDTEAVPAAANVMMQSRKGSVVTPIAESTEDDSGSAVESTQGRSGTGNLSTPELLADTNLMTLEMEVDGNGNISRGAWMQAFSRLDKDGVGSIGVGELKAMETLVSAKPGSSGLRRWNLTRAQYRTGVALAANWFPDYASRLIAHETVVVELAYQGLEMPSDAPEPEDPLEGIVVTPTSTEVVVPATMDLLDLNSTFSDACIGNIVKTTKGTISLLFGLLGLRNPSGQLVANQLARHSWVFSGIAAHANLIAAAKESLAPYKAAIAIKDIFMTLHDSGIFSKALRNVFNNLNWWNALSTVVQVGAIVAAWLGTGSVAFVAQIVLIVLDAIKITLGAIGCSQTC</sequence>
<keyword evidence="2" id="KW-0812">Transmembrane</keyword>
<evidence type="ECO:0008006" key="5">
    <source>
        <dbReference type="Google" id="ProtNLM"/>
    </source>
</evidence>
<feature type="signal peptide" evidence="3">
    <location>
        <begin position="1"/>
        <end position="25"/>
    </location>
</feature>
<organism evidence="4">
    <name type="scientific">Alexandrium catenella</name>
    <name type="common">Red tide dinoflagellate</name>
    <name type="synonym">Gonyaulax catenella</name>
    <dbReference type="NCBI Taxonomy" id="2925"/>
    <lineage>
        <taxon>Eukaryota</taxon>
        <taxon>Sar</taxon>
        <taxon>Alveolata</taxon>
        <taxon>Dinophyceae</taxon>
        <taxon>Gonyaulacales</taxon>
        <taxon>Pyrocystaceae</taxon>
        <taxon>Alexandrium</taxon>
    </lineage>
</organism>
<feature type="region of interest" description="Disordered" evidence="1">
    <location>
        <begin position="57"/>
        <end position="88"/>
    </location>
</feature>
<gene>
    <name evidence="4" type="ORF">ACAT0790_LOCUS42632</name>
</gene>
<keyword evidence="2" id="KW-1133">Transmembrane helix</keyword>
<keyword evidence="3" id="KW-0732">Signal</keyword>